<evidence type="ECO:0000259" key="1">
    <source>
        <dbReference type="Pfam" id="PF08242"/>
    </source>
</evidence>
<dbReference type="EMBL" id="BAAATE010000022">
    <property type="protein sequence ID" value="GAA2681566.1"/>
    <property type="molecule type" value="Genomic_DNA"/>
</dbReference>
<reference evidence="3" key="1">
    <citation type="journal article" date="2019" name="Int. J. Syst. Evol. Microbiol.">
        <title>The Global Catalogue of Microorganisms (GCM) 10K type strain sequencing project: providing services to taxonomists for standard genome sequencing and annotation.</title>
        <authorList>
            <consortium name="The Broad Institute Genomics Platform"/>
            <consortium name="The Broad Institute Genome Sequencing Center for Infectious Disease"/>
            <person name="Wu L."/>
            <person name="Ma J."/>
        </authorList>
    </citation>
    <scope>NUCLEOTIDE SEQUENCE [LARGE SCALE GENOMIC DNA]</scope>
    <source>
        <strain evidence="3">JCM 6835</strain>
    </source>
</reference>
<feature type="domain" description="Methyltransferase type 12" evidence="1">
    <location>
        <begin position="54"/>
        <end position="153"/>
    </location>
</feature>
<dbReference type="SUPFAM" id="SSF53335">
    <property type="entry name" value="S-adenosyl-L-methionine-dependent methyltransferases"/>
    <property type="match status" value="1"/>
</dbReference>
<dbReference type="Gene3D" id="3.40.50.150">
    <property type="entry name" value="Vaccinia Virus protein VP39"/>
    <property type="match status" value="1"/>
</dbReference>
<name>A0ABP6F2W2_9ACTN</name>
<evidence type="ECO:0000313" key="2">
    <source>
        <dbReference type="EMBL" id="GAA2681566.1"/>
    </source>
</evidence>
<dbReference type="Proteomes" id="UP001501666">
    <property type="component" value="Unassembled WGS sequence"/>
</dbReference>
<evidence type="ECO:0000313" key="3">
    <source>
        <dbReference type="Proteomes" id="UP001501666"/>
    </source>
</evidence>
<sequence>MAILVQQVHDAAVFGIEFVRTNQTTGAIAPSGRRLCRALSRHVLSLDTGPRAILEVGPGTGAVTRYIAARLGPRDRLDLVEANPRLAARLERTIEEEPALTGRTRLWVRPVQEQALADYDAIVCGLPFANFDADTVRSIFDQLLGALKPGGRLSFFGYAWTGAVELLAPSRAETRGVLRDIVRRHQIGRELVTWNVPPAWVHHLSAEKGAGR</sequence>
<gene>
    <name evidence="2" type="ORF">GCM10010412_066420</name>
</gene>
<keyword evidence="3" id="KW-1185">Reference proteome</keyword>
<dbReference type="InterPro" id="IPR013217">
    <property type="entry name" value="Methyltransf_12"/>
</dbReference>
<dbReference type="Pfam" id="PF08242">
    <property type="entry name" value="Methyltransf_12"/>
    <property type="match status" value="1"/>
</dbReference>
<organism evidence="2 3">
    <name type="scientific">Nonomuraea recticatena</name>
    <dbReference type="NCBI Taxonomy" id="46178"/>
    <lineage>
        <taxon>Bacteria</taxon>
        <taxon>Bacillati</taxon>
        <taxon>Actinomycetota</taxon>
        <taxon>Actinomycetes</taxon>
        <taxon>Streptosporangiales</taxon>
        <taxon>Streptosporangiaceae</taxon>
        <taxon>Nonomuraea</taxon>
    </lineage>
</organism>
<dbReference type="GO" id="GO:0032259">
    <property type="term" value="P:methylation"/>
    <property type="evidence" value="ECO:0007669"/>
    <property type="project" value="UniProtKB-KW"/>
</dbReference>
<dbReference type="InterPro" id="IPR029063">
    <property type="entry name" value="SAM-dependent_MTases_sf"/>
</dbReference>
<dbReference type="CDD" id="cd02440">
    <property type="entry name" value="AdoMet_MTases"/>
    <property type="match status" value="1"/>
</dbReference>
<proteinExistence type="predicted"/>
<keyword evidence="2" id="KW-0489">Methyltransferase</keyword>
<protein>
    <submittedName>
        <fullName evidence="2">Methyltransferase domain-containing protein</fullName>
    </submittedName>
</protein>
<dbReference type="GO" id="GO:0008168">
    <property type="term" value="F:methyltransferase activity"/>
    <property type="evidence" value="ECO:0007669"/>
    <property type="project" value="UniProtKB-KW"/>
</dbReference>
<accession>A0ABP6F2W2</accession>
<keyword evidence="2" id="KW-0808">Transferase</keyword>
<comment type="caution">
    <text evidence="2">The sequence shown here is derived from an EMBL/GenBank/DDBJ whole genome shotgun (WGS) entry which is preliminary data.</text>
</comment>